<feature type="transmembrane region" description="Helical" evidence="1">
    <location>
        <begin position="500"/>
        <end position="520"/>
    </location>
</feature>
<keyword evidence="1" id="KW-1133">Transmembrane helix</keyword>
<evidence type="ECO:0000256" key="1">
    <source>
        <dbReference type="SAM" id="Phobius"/>
    </source>
</evidence>
<dbReference type="EMBL" id="CP058905">
    <property type="protein sequence ID" value="QLJ98810.1"/>
    <property type="molecule type" value="Genomic_DNA"/>
</dbReference>
<feature type="transmembrane region" description="Helical" evidence="1">
    <location>
        <begin position="371"/>
        <end position="391"/>
    </location>
</feature>
<evidence type="ECO:0000313" key="2">
    <source>
        <dbReference type="EMBL" id="QLJ98810.1"/>
    </source>
</evidence>
<feature type="transmembrane region" description="Helical" evidence="1">
    <location>
        <begin position="475"/>
        <end position="494"/>
    </location>
</feature>
<name>A0A7D6CDU3_9ACTN</name>
<sequence length="798" mass="83759">MTEPAVLTQDAAVREAPATRGVPAGRGGVARRVAAALAWSAALAALLAGWWWTGTPGGDVARYVAYWAFALVLPGTLVHRALRGSRGNLPEDLGYGAAVGLLLELAAWALATASGTQPALRWWPVPVLALFVAVPGLRRHWRIARPRPLPLPWTLAVAGVLVLLVAWAVVGWRANPLPPVDHVYYQDLLYHLGLVHELTRDMPFELPQLAGEPLRYHYLVDAHLASASMITGTGPATVLLRLWLVPVAATAVVVTAGLARDLSGRWWAGPVAAGTAYVGVSLSLGSAATASGTLPLSVESPSQTYLLPLLLLLIGVCVDVVRGRRPGPGWALVPAAGLAVAGAKSSGLPPLIAGVALAGVVVGWRARRVPWAVVSLFAVLVAAMAVGYRLFAGGGAGVLSPQVFGVLRFTAPWRQTVGAGGGIAAGGLLPPGLAAAGGTGWLFAVAVLGWWLVLQAPRFVGVLLLARRGTRVDPAAWLLAGALVAGAGGAWSFFHPSVSQLYFFLAVVPFGALLTGWLLAEARPWWPVVAVAGVVGAAAQWLLDPLGPPERTRRAWLWAMAVPAGRVLLLAGVAALLAVLLTRLRTRRDQGRGRLPAGPGEDRPPAGASWRSRAAVAGAVAALCGASVAGGLEWTARRVGDPPRVLAAADRPWAITRDEARAALWLDAHAGPEDVVATNVHCRPVPTVAHCDARAFWVSGLGGRRALVESWGYTDEALAAHARDGFSYPRQPAPDPELFARNERLFTAPTAGELDRVRRENGVRWLLADSAAGPVSPELARLAEVRFVAGPVTVYRLR</sequence>
<keyword evidence="1" id="KW-0812">Transmembrane</keyword>
<organism evidence="2">
    <name type="scientific">Micromonospora carbonacea</name>
    <dbReference type="NCBI Taxonomy" id="47853"/>
    <lineage>
        <taxon>Bacteria</taxon>
        <taxon>Bacillati</taxon>
        <taxon>Actinomycetota</taxon>
        <taxon>Actinomycetes</taxon>
        <taxon>Micromonosporales</taxon>
        <taxon>Micromonosporaceae</taxon>
        <taxon>Micromonospora</taxon>
    </lineage>
</organism>
<dbReference type="AlphaFoldDB" id="A0A7D6CDU3"/>
<accession>A0A7D6CDU3</accession>
<gene>
    <name evidence="2" type="ORF">HZU44_00840</name>
</gene>
<feature type="transmembrane region" description="Helical" evidence="1">
    <location>
        <begin position="433"/>
        <end position="454"/>
    </location>
</feature>
<feature type="transmembrane region" description="Helical" evidence="1">
    <location>
        <begin position="33"/>
        <end position="52"/>
    </location>
</feature>
<feature type="transmembrane region" description="Helical" evidence="1">
    <location>
        <begin position="266"/>
        <end position="285"/>
    </location>
</feature>
<reference evidence="2" key="1">
    <citation type="submission" date="2020-08" db="EMBL/GenBank/DDBJ databases">
        <title>A bifunctional nitrone conjugated secondary metabolite targeting the ribosome.</title>
        <authorList>
            <person name="Limbrick E.M."/>
            <person name="Graf M."/>
            <person name="Derewacz D.K."/>
            <person name="Nguyen F."/>
            <person name="Spraggins J.M."/>
            <person name="Wieland M."/>
            <person name="Ynigez-Gutierrez A.E."/>
            <person name="Reisman B.J."/>
            <person name="Zinshteyn B."/>
            <person name="McCulloch K."/>
            <person name="Iverson T.M."/>
            <person name="Green R."/>
            <person name="Wilson D.N."/>
            <person name="Bachmann B.O."/>
        </authorList>
    </citation>
    <scope>NUCLEOTIDE SEQUENCE</scope>
    <source>
        <strain evidence="2">Africana</strain>
    </source>
</reference>
<feature type="transmembrane region" description="Helical" evidence="1">
    <location>
        <begin position="119"/>
        <end position="137"/>
    </location>
</feature>
<keyword evidence="1" id="KW-0472">Membrane</keyword>
<feature type="transmembrane region" description="Helical" evidence="1">
    <location>
        <begin position="94"/>
        <end position="113"/>
    </location>
</feature>
<proteinExistence type="predicted"/>
<feature type="transmembrane region" description="Helical" evidence="1">
    <location>
        <begin position="149"/>
        <end position="170"/>
    </location>
</feature>
<feature type="transmembrane region" description="Helical" evidence="1">
    <location>
        <begin position="525"/>
        <end position="543"/>
    </location>
</feature>
<evidence type="ECO:0008006" key="3">
    <source>
        <dbReference type="Google" id="ProtNLM"/>
    </source>
</evidence>
<feature type="transmembrane region" description="Helical" evidence="1">
    <location>
        <begin position="64"/>
        <end position="82"/>
    </location>
</feature>
<protein>
    <recommendedName>
        <fullName evidence="3">4-amino-4-deoxy-L-arabinose transferase</fullName>
    </recommendedName>
</protein>
<feature type="transmembrane region" description="Helical" evidence="1">
    <location>
        <begin position="555"/>
        <end position="582"/>
    </location>
</feature>
<feature type="transmembrane region" description="Helical" evidence="1">
    <location>
        <begin position="238"/>
        <end position="259"/>
    </location>
</feature>
<feature type="transmembrane region" description="Helical" evidence="1">
    <location>
        <begin position="305"/>
        <end position="321"/>
    </location>
</feature>